<dbReference type="REBASE" id="203407">
    <property type="entry name" value="M.OmeME102ORF4189P"/>
</dbReference>
<dbReference type="GO" id="GO:0008170">
    <property type="term" value="F:N-methyltransferase activity"/>
    <property type="evidence" value="ECO:0007669"/>
    <property type="project" value="InterPro"/>
</dbReference>
<comment type="catalytic activity">
    <reaction evidence="6">
        <text>a 2'-deoxyadenosine in DNA + S-adenosyl-L-methionine = an N(6)-methyl-2'-deoxyadenosine in DNA + S-adenosyl-L-homocysteine + H(+)</text>
        <dbReference type="Rhea" id="RHEA:15197"/>
        <dbReference type="Rhea" id="RHEA-COMP:12418"/>
        <dbReference type="Rhea" id="RHEA-COMP:12419"/>
        <dbReference type="ChEBI" id="CHEBI:15378"/>
        <dbReference type="ChEBI" id="CHEBI:57856"/>
        <dbReference type="ChEBI" id="CHEBI:59789"/>
        <dbReference type="ChEBI" id="CHEBI:90615"/>
        <dbReference type="ChEBI" id="CHEBI:90616"/>
        <dbReference type="EC" id="2.1.1.72"/>
    </reaction>
</comment>
<dbReference type="PROSITE" id="PS00092">
    <property type="entry name" value="N6_MTASE"/>
    <property type="match status" value="1"/>
</dbReference>
<comment type="similarity">
    <text evidence="1">Belongs to the N(4)/N(6)-methyltransferase family.</text>
</comment>
<evidence type="ECO:0000256" key="2">
    <source>
        <dbReference type="ARBA" id="ARBA00011900"/>
    </source>
</evidence>
<evidence type="ECO:0000256" key="5">
    <source>
        <dbReference type="ARBA" id="ARBA00022691"/>
    </source>
</evidence>
<proteinExistence type="inferred from homology"/>
<dbReference type="InterPro" id="IPR002295">
    <property type="entry name" value="N4/N6-MTase_EcoPI_Mod-like"/>
</dbReference>
<dbReference type="SUPFAM" id="SSF53335">
    <property type="entry name" value="S-adenosyl-L-methionine-dependent methyltransferases"/>
    <property type="match status" value="1"/>
</dbReference>
<dbReference type="InterPro" id="IPR002052">
    <property type="entry name" value="DNA_methylase_N6_adenine_CS"/>
</dbReference>
<dbReference type="OrthoDB" id="9816043at2"/>
<dbReference type="EMBL" id="CP021425">
    <property type="protein sequence ID" value="ARU58205.1"/>
    <property type="molecule type" value="Genomic_DNA"/>
</dbReference>
<keyword evidence="3 9" id="KW-0489">Methyltransferase</keyword>
<evidence type="ECO:0000256" key="6">
    <source>
        <dbReference type="ARBA" id="ARBA00047942"/>
    </source>
</evidence>
<keyword evidence="10" id="KW-1185">Reference proteome</keyword>
<dbReference type="InterPro" id="IPR029063">
    <property type="entry name" value="SAM-dependent_MTases_sf"/>
</dbReference>
<evidence type="ECO:0000259" key="8">
    <source>
        <dbReference type="Pfam" id="PF01555"/>
    </source>
</evidence>
<dbReference type="RefSeq" id="WP_087463008.1">
    <property type="nucleotide sequence ID" value="NZ_CP021425.1"/>
</dbReference>
<dbReference type="GO" id="GO:0032259">
    <property type="term" value="P:methylation"/>
    <property type="evidence" value="ECO:0007669"/>
    <property type="project" value="UniProtKB-KW"/>
</dbReference>
<organism evidence="9 10">
    <name type="scientific">Oleiphilus messinensis</name>
    <dbReference type="NCBI Taxonomy" id="141451"/>
    <lineage>
        <taxon>Bacteria</taxon>
        <taxon>Pseudomonadati</taxon>
        <taxon>Pseudomonadota</taxon>
        <taxon>Gammaproteobacteria</taxon>
        <taxon>Oceanospirillales</taxon>
        <taxon>Oleiphilaceae</taxon>
        <taxon>Oleiphilus</taxon>
    </lineage>
</organism>
<accession>A0A1Y0IFD1</accession>
<feature type="region of interest" description="Disordered" evidence="7">
    <location>
        <begin position="267"/>
        <end position="286"/>
    </location>
</feature>
<dbReference type="AlphaFoldDB" id="A0A1Y0IFD1"/>
<dbReference type="EC" id="2.1.1.72" evidence="2"/>
<dbReference type="Proteomes" id="UP000196027">
    <property type="component" value="Chromosome"/>
</dbReference>
<evidence type="ECO:0000256" key="7">
    <source>
        <dbReference type="SAM" id="MobiDB-lite"/>
    </source>
</evidence>
<dbReference type="GO" id="GO:0003677">
    <property type="term" value="F:DNA binding"/>
    <property type="evidence" value="ECO:0007669"/>
    <property type="project" value="InterPro"/>
</dbReference>
<dbReference type="Pfam" id="PF01555">
    <property type="entry name" value="N6_N4_Mtase"/>
    <property type="match status" value="1"/>
</dbReference>
<feature type="domain" description="DNA methylase N-4/N-6" evidence="8">
    <location>
        <begin position="121"/>
        <end position="445"/>
    </location>
</feature>
<keyword evidence="4 9" id="KW-0808">Transferase</keyword>
<dbReference type="KEGG" id="ome:OLMES_4189"/>
<dbReference type="PRINTS" id="PR00506">
    <property type="entry name" value="D21N6MTFRASE"/>
</dbReference>
<evidence type="ECO:0000313" key="9">
    <source>
        <dbReference type="EMBL" id="ARU58205.1"/>
    </source>
</evidence>
<gene>
    <name evidence="9" type="ORF">OLMES_4189</name>
</gene>
<protein>
    <recommendedName>
        <fullName evidence="2">site-specific DNA-methyltransferase (adenine-specific)</fullName>
        <ecNumber evidence="2">2.1.1.72</ecNumber>
    </recommendedName>
</protein>
<dbReference type="GO" id="GO:0009007">
    <property type="term" value="F:site-specific DNA-methyltransferase (adenine-specific) activity"/>
    <property type="evidence" value="ECO:0007669"/>
    <property type="project" value="UniProtKB-EC"/>
</dbReference>
<evidence type="ECO:0000256" key="3">
    <source>
        <dbReference type="ARBA" id="ARBA00022603"/>
    </source>
</evidence>
<dbReference type="PIRSF" id="PIRSF015855">
    <property type="entry name" value="TypeIII_Mtase_mKpnI"/>
    <property type="match status" value="1"/>
</dbReference>
<keyword evidence="5" id="KW-0949">S-adenosyl-L-methionine</keyword>
<dbReference type="InterPro" id="IPR002941">
    <property type="entry name" value="DNA_methylase_N4/N6"/>
</dbReference>
<evidence type="ECO:0000256" key="4">
    <source>
        <dbReference type="ARBA" id="ARBA00022679"/>
    </source>
</evidence>
<name>A0A1Y0IFD1_9GAMM</name>
<evidence type="ECO:0000256" key="1">
    <source>
        <dbReference type="ARBA" id="ARBA00006594"/>
    </source>
</evidence>
<sequence>MDKPKMHSPNFVEQNIEKLATLFPNCVTEAKNAQGELTKSIDFDLLKQELSSHLVEGPQERYQLNWPGKREALLSANAPISKTLLPQRDESIDFDSTKNLFIEGDNLDALKLMQETYLGKIKLIFIDPPYNTGSDFIYEDDFAENAEDYKIRSNEKDEEGLKLVANTDANGRFHSDWLSMMYSRLKLCRNMLKDDGAIFISIDDGEASNLRKIADEIFGDDCFVSSISWKKRSSPDARATIGSVHDTLLCYVKNNLQPKSAISKMPLSSSRKKAFTNPDNDPRGPWASVDMTGMTGRATKDQYFDVNLPSGRVIGPPEGRSWGIAPATFEKLRNDNRIWFGSSGDNVPRIKKFLSESDGQVIPSIWDSDETGSNDEATKEVLDLLESPKIFDTPKPTKLLKRIIKVTTSPSNEDIIMDFFCGSATTADATMQVNLEDTGNRRFIMVQIPEPCSEKSEAFKAGYKNISEVSKKRIFKAGQKIVEKNKDSKYIKELDIGYRALKVDSSNMAEVYYYPDTISQEDLFSQVDNVKEDRTEEDLLFQVMLDWGVDLTLPIQRETIQGKTVFYVDTNALVACFDKDEGIDEDFVKNLCEKEPLRVVFRDAGFANDDVKINVEQIFKQLSPHTEVKSI</sequence>
<reference evidence="9 10" key="1">
    <citation type="submission" date="2017-05" db="EMBL/GenBank/DDBJ databases">
        <title>Genomic insights into alkan degradation activity of Oleiphilus messinensis.</title>
        <authorList>
            <person name="Kozyavkin S.A."/>
            <person name="Slesarev A.I."/>
            <person name="Golyshin P.N."/>
            <person name="Korzhenkov A."/>
            <person name="Golyshina O.N."/>
            <person name="Toshchakov S.V."/>
        </authorList>
    </citation>
    <scope>NUCLEOTIDE SEQUENCE [LARGE SCALE GENOMIC DNA]</scope>
    <source>
        <strain evidence="9 10">ME102</strain>
    </source>
</reference>
<dbReference type="Gene3D" id="3.40.50.150">
    <property type="entry name" value="Vaccinia Virus protein VP39"/>
    <property type="match status" value="1"/>
</dbReference>
<evidence type="ECO:0000313" key="10">
    <source>
        <dbReference type="Proteomes" id="UP000196027"/>
    </source>
</evidence>